<dbReference type="InterPro" id="IPR052809">
    <property type="entry name" value="Actin_polarity_regulatory"/>
</dbReference>
<dbReference type="RefSeq" id="XP_037143814.1">
    <property type="nucleotide sequence ID" value="XM_037287919.1"/>
</dbReference>
<dbReference type="PANTHER" id="PTHR28245">
    <property type="entry name" value="ARF3-INTERACTING PROTEIN 1"/>
    <property type="match status" value="1"/>
</dbReference>
<dbReference type="KEGG" id="zmk:HG535_0C04400"/>
<dbReference type="GO" id="GO:0000282">
    <property type="term" value="P:cellular bud site selection"/>
    <property type="evidence" value="ECO:0007669"/>
    <property type="project" value="TreeGrafter"/>
</dbReference>
<accession>A0A7H9B0Z5</accession>
<dbReference type="OrthoDB" id="66409at2759"/>
<proteinExistence type="predicted"/>
<dbReference type="Pfam" id="PF07792">
    <property type="entry name" value="Afi1"/>
    <property type="match status" value="1"/>
</dbReference>
<evidence type="ECO:0000259" key="1">
    <source>
        <dbReference type="Pfam" id="PF07792"/>
    </source>
</evidence>
<dbReference type="Proteomes" id="UP000509704">
    <property type="component" value="Chromosome 3"/>
</dbReference>
<dbReference type="GO" id="GO:0005886">
    <property type="term" value="C:plasma membrane"/>
    <property type="evidence" value="ECO:0007669"/>
    <property type="project" value="TreeGrafter"/>
</dbReference>
<dbReference type="GeneID" id="59235784"/>
<reference evidence="2 3" key="1">
    <citation type="submission" date="2020-07" db="EMBL/GenBank/DDBJ databases">
        <title>The yeast mating-type switching endonuclease HO is a domesticated member of an unorthodox homing genetic element family.</title>
        <authorList>
            <person name="Coughlan A.Y."/>
            <person name="Lombardi L."/>
            <person name="Braun-Galleani S."/>
            <person name="Martos A.R."/>
            <person name="Galeote V."/>
            <person name="Bigey F."/>
            <person name="Dequin S."/>
            <person name="Byrne K.P."/>
            <person name="Wolfe K.H."/>
        </authorList>
    </citation>
    <scope>NUCLEOTIDE SEQUENCE [LARGE SCALE GENOMIC DNA]</scope>
    <source>
        <strain evidence="2 3">NRRL Y-6702</strain>
    </source>
</reference>
<gene>
    <name evidence="2" type="ORF">HG535_0C04400</name>
</gene>
<dbReference type="GO" id="GO:0005935">
    <property type="term" value="C:cellular bud neck"/>
    <property type="evidence" value="ECO:0007669"/>
    <property type="project" value="TreeGrafter"/>
</dbReference>
<evidence type="ECO:0000313" key="2">
    <source>
        <dbReference type="EMBL" id="QLG72086.1"/>
    </source>
</evidence>
<protein>
    <recommendedName>
        <fullName evidence="1">Arf3-interacting protein 1 N-terminal domain-containing protein</fullName>
    </recommendedName>
</protein>
<dbReference type="InterPro" id="IPR012860">
    <property type="entry name" value="Afi1_N"/>
</dbReference>
<keyword evidence="3" id="KW-1185">Reference proteome</keyword>
<feature type="domain" description="Arf3-interacting protein 1 N-terminal" evidence="1">
    <location>
        <begin position="18"/>
        <end position="102"/>
    </location>
</feature>
<name>A0A7H9B0Z5_ZYGMR</name>
<organism evidence="2 3">
    <name type="scientific">Zygotorulaspora mrakii</name>
    <name type="common">Zygosaccharomyces mrakii</name>
    <dbReference type="NCBI Taxonomy" id="42260"/>
    <lineage>
        <taxon>Eukaryota</taxon>
        <taxon>Fungi</taxon>
        <taxon>Dikarya</taxon>
        <taxon>Ascomycota</taxon>
        <taxon>Saccharomycotina</taxon>
        <taxon>Saccharomycetes</taxon>
        <taxon>Saccharomycetales</taxon>
        <taxon>Saccharomycetaceae</taxon>
        <taxon>Zygotorulaspora</taxon>
    </lineage>
</organism>
<dbReference type="GO" id="GO:0051666">
    <property type="term" value="P:actin cortical patch localization"/>
    <property type="evidence" value="ECO:0007669"/>
    <property type="project" value="TreeGrafter"/>
</dbReference>
<evidence type="ECO:0000313" key="3">
    <source>
        <dbReference type="Proteomes" id="UP000509704"/>
    </source>
</evidence>
<dbReference type="AlphaFoldDB" id="A0A7H9B0Z5"/>
<sequence>MTDPERKPYIPPETNVEYVIMAEFDNKYGHTLKYQYPHYIPGFESSIEMSSQSKNALYLASLMMPSNVEHNLSTGAVDFTNFMLYFNYKSKCYELLPSAANNPEDTIFFLSVVKAEENTKDARGAKIKAVAFGTRLKCSKSFKPIIQLTLENLMRYDTYGTTVPFLIDFYNSINSIDLSFVKQIHENRALQNIFSGINSEHSLRDVMDKSSDKQHEILQFLNIPDRDKYGNRIELIKGHLTISYDAYKPREPFRNFNRRPLLIDLIQDTPMGITIKYNNLVANFLSKLIPLLRKGDIIKTSLKIIINSKQLPKYEICEFVLALSSLMGCLSSANIMQNCRNERVVILPYMEVGMLDLIKQYFSSMQSENVIAIIGTANPIFKLQSNLWDFYYDVDTDTIIEFNKEKAAGFQKKLESLSLKKMLNRRNSTLSVSLMDTHIDSSLMTIFLEIISLEKTNNSTIIQILRKINLFQSLNRNIFKTDIASDNVLDEYLTSYRDFIFFDDLFTNESLKVARLLDSLSDMVNTIFDSQESSQIPYQPLNGKMVLRMNEILHEIYEYLSNGNSSLEIFLSVCLSFPLVTTTENSMYSAASFGNINNASAMNNFAKTILHNLRINNSWVHLVDSNIHDTASETFAKDRSLNLLFFPLLLNSEVKEKPVEYMYSEETPASSVNERPRSVAFKWMLNIANNKTLDNSMESSSVKSSSEAYSISSVPTSKLISPILSNDSSLSIKMDYEEIQQLVTISKNISFRILQLIENHAIGKVMLEQNLHAYFQLVYHCMKLQQRNDFTNYEIRLSKTEHSFRPMLHGDQQERR</sequence>
<dbReference type="EMBL" id="CP058606">
    <property type="protein sequence ID" value="QLG72086.1"/>
    <property type="molecule type" value="Genomic_DNA"/>
</dbReference>
<dbReference type="Pfam" id="PF08616">
    <property type="entry name" value="SPA"/>
    <property type="match status" value="1"/>
</dbReference>
<dbReference type="PANTHER" id="PTHR28245:SF1">
    <property type="entry name" value="ARF3-INTERACTING PROTEIN 1"/>
    <property type="match status" value="1"/>
</dbReference>